<proteinExistence type="predicted"/>
<protein>
    <submittedName>
        <fullName evidence="2">Twitching motility protein PilT</fullName>
    </submittedName>
</protein>
<feature type="domain" description="PIN" evidence="1">
    <location>
        <begin position="2"/>
        <end position="111"/>
    </location>
</feature>
<accession>A0AAT9FGC0</accession>
<dbReference type="InterPro" id="IPR029060">
    <property type="entry name" value="PIN-like_dom_sf"/>
</dbReference>
<reference evidence="2" key="1">
    <citation type="submission" date="2024-07" db="EMBL/GenBank/DDBJ databases">
        <title>Complete genome sequence of Verrucomicrobiaceae bacterium NT6N.</title>
        <authorList>
            <person name="Huang C."/>
            <person name="Takami H."/>
            <person name="Hamasaki K."/>
        </authorList>
    </citation>
    <scope>NUCLEOTIDE SEQUENCE</scope>
    <source>
        <strain evidence="2">NT6N</strain>
    </source>
</reference>
<dbReference type="KEGG" id="osu:NT6N_00630"/>
<name>A0AAT9FGC0_9BACT</name>
<dbReference type="Pfam" id="PF01850">
    <property type="entry name" value="PIN"/>
    <property type="match status" value="1"/>
</dbReference>
<dbReference type="AlphaFoldDB" id="A0AAT9FGC0"/>
<dbReference type="CDD" id="cd09854">
    <property type="entry name" value="PIN_VapC-like"/>
    <property type="match status" value="1"/>
</dbReference>
<dbReference type="EMBL" id="AP026866">
    <property type="protein sequence ID" value="BDS05023.1"/>
    <property type="molecule type" value="Genomic_DNA"/>
</dbReference>
<organism evidence="2">
    <name type="scientific">Oceaniferula spumae</name>
    <dbReference type="NCBI Taxonomy" id="2979115"/>
    <lineage>
        <taxon>Bacteria</taxon>
        <taxon>Pseudomonadati</taxon>
        <taxon>Verrucomicrobiota</taxon>
        <taxon>Verrucomicrobiia</taxon>
        <taxon>Verrucomicrobiales</taxon>
        <taxon>Verrucomicrobiaceae</taxon>
        <taxon>Oceaniferula</taxon>
    </lineage>
</organism>
<dbReference type="Gene3D" id="3.40.50.1010">
    <property type="entry name" value="5'-nuclease"/>
    <property type="match status" value="1"/>
</dbReference>
<evidence type="ECO:0000313" key="2">
    <source>
        <dbReference type="EMBL" id="BDS05023.1"/>
    </source>
</evidence>
<dbReference type="SUPFAM" id="SSF88723">
    <property type="entry name" value="PIN domain-like"/>
    <property type="match status" value="1"/>
</dbReference>
<sequence length="120" mass="13357">MIIADTSIWIHHFRKSNAQFCQLLSGGQIAMHPFILGELSCGNLPARTSTLKDLDSLPVAAACLEREVRELIESRQLMGRGIGYIDAHLLASSLISDFQLWTRDKRLHETAVMLGCSYVS</sequence>
<gene>
    <name evidence="2" type="ORF">NT6N_00630</name>
</gene>
<evidence type="ECO:0000259" key="1">
    <source>
        <dbReference type="Pfam" id="PF01850"/>
    </source>
</evidence>
<dbReference type="InterPro" id="IPR002716">
    <property type="entry name" value="PIN_dom"/>
</dbReference>